<protein>
    <recommendedName>
        <fullName evidence="4">DUF4349 domain-containing protein</fullName>
    </recommendedName>
</protein>
<keyword evidence="6" id="KW-1185">Reference proteome</keyword>
<keyword evidence="2" id="KW-0472">Membrane</keyword>
<reference evidence="6" key="1">
    <citation type="submission" date="2016-10" db="EMBL/GenBank/DDBJ databases">
        <authorList>
            <person name="Varghese N."/>
            <person name="Submissions S."/>
        </authorList>
    </citation>
    <scope>NUCLEOTIDE SEQUENCE [LARGE SCALE GENOMIC DNA]</scope>
    <source>
        <strain evidence="6">DS-12</strain>
    </source>
</reference>
<keyword evidence="2" id="KW-0812">Transmembrane</keyword>
<evidence type="ECO:0000256" key="2">
    <source>
        <dbReference type="SAM" id="Phobius"/>
    </source>
</evidence>
<name>A0A1I5FAW6_9FLAO</name>
<evidence type="ECO:0000313" key="6">
    <source>
        <dbReference type="Proteomes" id="UP000199036"/>
    </source>
</evidence>
<feature type="signal peptide" evidence="3">
    <location>
        <begin position="1"/>
        <end position="20"/>
    </location>
</feature>
<proteinExistence type="predicted"/>
<dbReference type="PROSITE" id="PS51257">
    <property type="entry name" value="PROKAR_LIPOPROTEIN"/>
    <property type="match status" value="1"/>
</dbReference>
<evidence type="ECO:0000259" key="4">
    <source>
        <dbReference type="Pfam" id="PF14257"/>
    </source>
</evidence>
<dbReference type="InterPro" id="IPR025645">
    <property type="entry name" value="DUF4349"/>
</dbReference>
<keyword evidence="3" id="KW-0732">Signal</keyword>
<organism evidence="5 6">
    <name type="scientific">Paenimyroides ummariense</name>
    <dbReference type="NCBI Taxonomy" id="913024"/>
    <lineage>
        <taxon>Bacteria</taxon>
        <taxon>Pseudomonadati</taxon>
        <taxon>Bacteroidota</taxon>
        <taxon>Flavobacteriia</taxon>
        <taxon>Flavobacteriales</taxon>
        <taxon>Flavobacteriaceae</taxon>
        <taxon>Paenimyroides</taxon>
    </lineage>
</organism>
<dbReference type="OrthoDB" id="5381491at2"/>
<dbReference type="Proteomes" id="UP000199036">
    <property type="component" value="Unassembled WGS sequence"/>
</dbReference>
<accession>A0A1I5FAW6</accession>
<feature type="chain" id="PRO_5011653393" description="DUF4349 domain-containing protein" evidence="3">
    <location>
        <begin position="21"/>
        <end position="271"/>
    </location>
</feature>
<dbReference type="Pfam" id="PF14257">
    <property type="entry name" value="DUF4349"/>
    <property type="match status" value="1"/>
</dbReference>
<dbReference type="STRING" id="913024.SAMN05421741_12633"/>
<evidence type="ECO:0000313" key="5">
    <source>
        <dbReference type="EMBL" id="SFO20872.1"/>
    </source>
</evidence>
<keyword evidence="2" id="KW-1133">Transmembrane helix</keyword>
<feature type="coiled-coil region" evidence="1">
    <location>
        <begin position="153"/>
        <end position="193"/>
    </location>
</feature>
<dbReference type="EMBL" id="FOVI01000026">
    <property type="protein sequence ID" value="SFO20872.1"/>
    <property type="molecule type" value="Genomic_DNA"/>
</dbReference>
<dbReference type="RefSeq" id="WP_091525675.1">
    <property type="nucleotide sequence ID" value="NZ_FOVI01000026.1"/>
</dbReference>
<evidence type="ECO:0000256" key="1">
    <source>
        <dbReference type="SAM" id="Coils"/>
    </source>
</evidence>
<evidence type="ECO:0000256" key="3">
    <source>
        <dbReference type="SAM" id="SignalP"/>
    </source>
</evidence>
<gene>
    <name evidence="5" type="ORF">SAMN05421741_12633</name>
</gene>
<feature type="domain" description="DUF4349" evidence="4">
    <location>
        <begin position="57"/>
        <end position="260"/>
    </location>
</feature>
<dbReference type="AlphaFoldDB" id="A0A1I5FAW6"/>
<feature type="transmembrane region" description="Helical" evidence="2">
    <location>
        <begin position="237"/>
        <end position="262"/>
    </location>
</feature>
<sequence length="271" mass="31003">MKKYILFACLAFTLTSCKKAEESVADVTVAEVELPATESDKAVSSANASDSSNTSEQKIVKNGKLRFETNDFEKTADKIYTAVKKYKAQIQTDNEGKDYNSITRNIVVRVSNENFENILRDITTGVAYFDQKEISSEDVTEQFIDLEARLKAKKELESRYLELLKKANKISEILEIEKELVLIREEIESKQGQLNYLQNRVSMSTLEITFYKQTTETGVTVSYGSKMWNSIKGGVSWIPGFFLGLLYIWPLLLIATLVFYYLRKRKKNLKN</sequence>
<keyword evidence="1" id="KW-0175">Coiled coil</keyword>